<comment type="caution">
    <text evidence="1">The sequence shown here is derived from an EMBL/GenBank/DDBJ whole genome shotgun (WGS) entry which is preliminary data.</text>
</comment>
<dbReference type="Proteomes" id="UP001195483">
    <property type="component" value="Unassembled WGS sequence"/>
</dbReference>
<protein>
    <submittedName>
        <fullName evidence="1">Uncharacterized protein</fullName>
    </submittedName>
</protein>
<proteinExistence type="predicted"/>
<evidence type="ECO:0000313" key="1">
    <source>
        <dbReference type="EMBL" id="KAK3596462.1"/>
    </source>
</evidence>
<organism evidence="1 2">
    <name type="scientific">Potamilus streckersoni</name>
    <dbReference type="NCBI Taxonomy" id="2493646"/>
    <lineage>
        <taxon>Eukaryota</taxon>
        <taxon>Metazoa</taxon>
        <taxon>Spiralia</taxon>
        <taxon>Lophotrochozoa</taxon>
        <taxon>Mollusca</taxon>
        <taxon>Bivalvia</taxon>
        <taxon>Autobranchia</taxon>
        <taxon>Heteroconchia</taxon>
        <taxon>Palaeoheterodonta</taxon>
        <taxon>Unionida</taxon>
        <taxon>Unionoidea</taxon>
        <taxon>Unionidae</taxon>
        <taxon>Ambleminae</taxon>
        <taxon>Lampsilini</taxon>
        <taxon>Potamilus</taxon>
    </lineage>
</organism>
<reference evidence="1" key="2">
    <citation type="journal article" date="2021" name="Genome Biol. Evol.">
        <title>Developing a high-quality reference genome for a parasitic bivalve with doubly uniparental inheritance (Bivalvia: Unionida).</title>
        <authorList>
            <person name="Smith C.H."/>
        </authorList>
    </citation>
    <scope>NUCLEOTIDE SEQUENCE</scope>
    <source>
        <strain evidence="1">CHS0354</strain>
        <tissue evidence="1">Mantle</tissue>
    </source>
</reference>
<gene>
    <name evidence="1" type="ORF">CHS0354_000931</name>
</gene>
<sequence length="111" mass="12758">MPEKTLYNLRIYGRFKAAAILLTEASYRCFLRSILKTIRSKRCAHYEENQQKPIKADFVRGESALLCGQEDERGQSLKFVNLSPKLLVLIFAEKIQNEAQRAPVKPWLSTA</sequence>
<reference evidence="1" key="3">
    <citation type="submission" date="2023-05" db="EMBL/GenBank/DDBJ databases">
        <authorList>
            <person name="Smith C.H."/>
        </authorList>
    </citation>
    <scope>NUCLEOTIDE SEQUENCE</scope>
    <source>
        <strain evidence="1">CHS0354</strain>
        <tissue evidence="1">Mantle</tissue>
    </source>
</reference>
<dbReference type="EMBL" id="JAEAOA010000097">
    <property type="protein sequence ID" value="KAK3596462.1"/>
    <property type="molecule type" value="Genomic_DNA"/>
</dbReference>
<reference evidence="1" key="1">
    <citation type="journal article" date="2021" name="Genome Biol. Evol.">
        <title>A High-Quality Reference Genome for a Parasitic Bivalve with Doubly Uniparental Inheritance (Bivalvia: Unionida).</title>
        <authorList>
            <person name="Smith C.H."/>
        </authorList>
    </citation>
    <scope>NUCLEOTIDE SEQUENCE</scope>
    <source>
        <strain evidence="1">CHS0354</strain>
    </source>
</reference>
<dbReference type="AlphaFoldDB" id="A0AAE0W0Z1"/>
<accession>A0AAE0W0Z1</accession>
<evidence type="ECO:0000313" key="2">
    <source>
        <dbReference type="Proteomes" id="UP001195483"/>
    </source>
</evidence>
<keyword evidence="2" id="KW-1185">Reference proteome</keyword>
<name>A0AAE0W0Z1_9BIVA</name>